<dbReference type="Pfam" id="PF19853">
    <property type="entry name" value="DUF6328"/>
    <property type="match status" value="1"/>
</dbReference>
<feature type="transmembrane region" description="Helical" evidence="1">
    <location>
        <begin position="135"/>
        <end position="156"/>
    </location>
</feature>
<reference evidence="3" key="1">
    <citation type="journal article" date="2019" name="Int. J. Syst. Evol. Microbiol.">
        <title>The Global Catalogue of Microorganisms (GCM) 10K type strain sequencing project: providing services to taxonomists for standard genome sequencing and annotation.</title>
        <authorList>
            <consortium name="The Broad Institute Genomics Platform"/>
            <consortium name="The Broad Institute Genome Sequencing Center for Infectious Disease"/>
            <person name="Wu L."/>
            <person name="Ma J."/>
        </authorList>
    </citation>
    <scope>NUCLEOTIDE SEQUENCE [LARGE SCALE GENOMIC DNA]</scope>
    <source>
        <strain evidence="3">CCUG 2113</strain>
    </source>
</reference>
<keyword evidence="1" id="KW-0812">Transmembrane</keyword>
<organism evidence="2 3">
    <name type="scientific">Acidovorax facilis</name>
    <dbReference type="NCBI Taxonomy" id="12917"/>
    <lineage>
        <taxon>Bacteria</taxon>
        <taxon>Pseudomonadati</taxon>
        <taxon>Pseudomonadota</taxon>
        <taxon>Betaproteobacteria</taxon>
        <taxon>Burkholderiales</taxon>
        <taxon>Comamonadaceae</taxon>
        <taxon>Acidovorax</taxon>
    </lineage>
</organism>
<comment type="caution">
    <text evidence="2">The sequence shown here is derived from an EMBL/GenBank/DDBJ whole genome shotgun (WGS) entry which is preliminary data.</text>
</comment>
<keyword evidence="1" id="KW-1133">Transmembrane helix</keyword>
<keyword evidence="1" id="KW-0472">Membrane</keyword>
<dbReference type="InterPro" id="IPR046291">
    <property type="entry name" value="DUF6328"/>
</dbReference>
<evidence type="ECO:0000313" key="3">
    <source>
        <dbReference type="Proteomes" id="UP001595693"/>
    </source>
</evidence>
<accession>A0ABV8D8Y4</accession>
<dbReference type="RefSeq" id="WP_011805128.1">
    <property type="nucleotide sequence ID" value="NZ_JAMXAX010000145.1"/>
</dbReference>
<feature type="transmembrane region" description="Helical" evidence="1">
    <location>
        <begin position="68"/>
        <end position="88"/>
    </location>
</feature>
<dbReference type="EMBL" id="JBHSAJ010000025">
    <property type="protein sequence ID" value="MFC3934843.1"/>
    <property type="molecule type" value="Genomic_DNA"/>
</dbReference>
<keyword evidence="3" id="KW-1185">Reference proteome</keyword>
<proteinExistence type="predicted"/>
<evidence type="ECO:0000256" key="1">
    <source>
        <dbReference type="SAM" id="Phobius"/>
    </source>
</evidence>
<gene>
    <name evidence="2" type="ORF">ACFOW3_09405</name>
</gene>
<dbReference type="Proteomes" id="UP001595693">
    <property type="component" value="Unassembled WGS sequence"/>
</dbReference>
<sequence length="166" mass="17620">MNSEETELDLGKAADAVVGVTADDDGDLTDMLGELRVLLPSAQLLSAFLITVPFNSGFANIVASEKTVFLATFTLSILSLVLLSAPAVQHRVIRPLTDRAGFKRLATRQIVVGAVLLAMALTLATQLVLSTVFGHGVGIVFATLTGGLLLLLWWVLPKVLRAKGHM</sequence>
<feature type="transmembrane region" description="Helical" evidence="1">
    <location>
        <begin position="109"/>
        <end position="129"/>
    </location>
</feature>
<evidence type="ECO:0000313" key="2">
    <source>
        <dbReference type="EMBL" id="MFC3934843.1"/>
    </source>
</evidence>
<protein>
    <submittedName>
        <fullName evidence="2">DUF6328 family protein</fullName>
    </submittedName>
</protein>
<name>A0ABV8D8Y4_9BURK</name>